<dbReference type="SUPFAM" id="SSF55785">
    <property type="entry name" value="PYP-like sensor domain (PAS domain)"/>
    <property type="match status" value="1"/>
</dbReference>
<evidence type="ECO:0000313" key="3">
    <source>
        <dbReference type="EMBL" id="MDT0605197.1"/>
    </source>
</evidence>
<dbReference type="EMBL" id="JAVRIF010000012">
    <property type="protein sequence ID" value="MDT0605197.1"/>
    <property type="molecule type" value="Genomic_DNA"/>
</dbReference>
<comment type="caution">
    <text evidence="3">The sequence shown here is derived from an EMBL/GenBank/DDBJ whole genome shotgun (WGS) entry which is preliminary data.</text>
</comment>
<dbReference type="SMART" id="SM00091">
    <property type="entry name" value="PAS"/>
    <property type="match status" value="1"/>
</dbReference>
<evidence type="ECO:0000259" key="2">
    <source>
        <dbReference type="PROSITE" id="PS50883"/>
    </source>
</evidence>
<dbReference type="SUPFAM" id="SSF54631">
    <property type="entry name" value="CBS-domain pair"/>
    <property type="match status" value="1"/>
</dbReference>
<dbReference type="Pfam" id="PF00563">
    <property type="entry name" value="EAL"/>
    <property type="match status" value="1"/>
</dbReference>
<dbReference type="NCBIfam" id="TIGR00229">
    <property type="entry name" value="sensory_box"/>
    <property type="match status" value="1"/>
</dbReference>
<dbReference type="SMART" id="SM00052">
    <property type="entry name" value="EAL"/>
    <property type="match status" value="1"/>
</dbReference>
<dbReference type="PROSITE" id="PS50112">
    <property type="entry name" value="PAS"/>
    <property type="match status" value="1"/>
</dbReference>
<gene>
    <name evidence="3" type="ORF">RM573_16460</name>
</gene>
<evidence type="ECO:0000313" key="4">
    <source>
        <dbReference type="Proteomes" id="UP001266357"/>
    </source>
</evidence>
<dbReference type="PROSITE" id="PS50883">
    <property type="entry name" value="EAL"/>
    <property type="match status" value="1"/>
</dbReference>
<dbReference type="CDD" id="cd01948">
    <property type="entry name" value="EAL"/>
    <property type="match status" value="1"/>
</dbReference>
<dbReference type="InterPro" id="IPR035919">
    <property type="entry name" value="EAL_sf"/>
</dbReference>
<dbReference type="Pfam" id="PF13426">
    <property type="entry name" value="PAS_9"/>
    <property type="match status" value="1"/>
</dbReference>
<feature type="domain" description="EAL" evidence="2">
    <location>
        <begin position="421"/>
        <end position="676"/>
    </location>
</feature>
<sequence length="828" mass="94806">MNIVDSHLTVNKKIISKRENRFPVIEWSLNITTQQFSYDQHAFRSVFQYSQPIVTVSELMTLLTYEMREKAKQVFRSVLTTGKSQHFTCCLMFSSEEFVYVVFTLNLAKANVVKGTMQPLMKFANHMEIANIFQSLFENEHHGILLTDSESKILVCNSYFEKQMGVKRGELIGKHTRSFNAGRHSEEFYQNMWSKIHNDGHWSGVILNRHPNGEVFPHELTIQKISPVKDKIFYLGLTVDLKQQLSRLMDTELGGIDLLTKQPTKEKFLTELSMFCQKTGHHSGKIVLVVKPKFTEENFHQNLVELSDSLFHVRLAQVTGYLEKGVFAICTEYHFEHNNEQSRAIRSAIRYLFQDIKFHASKAIHEALVKGKIGVSVLGLDSQSPEELLSNSTEAMVEGHAGEGKHLNFYFKSIHDEINRKKQLELFVSDVIKKKLLSVHYQPIVNCKTGELVKFEALCRFPKSPVTKANIEEMITIAEDIDLIADLDHCISTNALKDLNKLHEKYGEQIGLTINCSLNTKQDITEVLAKLAQQILAYVHTPGQITIELTESAYFDSQYKQSNILNDLHKIGVNIAIDDFGTGYSSFSYLTGGLFNILKIDKIFVTDIHQDRNKYNIVKMITGLSHTLGVKVIAEGVENEDELFVLQTLQVDYIQGYLFAKPKALSDLDHPDYFVKKFNQVMQLNNNNNQLERFSSIIKTQIDKLLPNDHLVKTYDYFNQNPKHVLPVIFKKKCLGLVSVSEINLHISPTMGTDAETTQESKKWKKPISQLMNVEFTKLLNTIVVDNLAALIKDNPNFPWVIVDDKEHFVGMIFKTDIFNYLIEENSQ</sequence>
<reference evidence="3 4" key="1">
    <citation type="submission" date="2023-09" db="EMBL/GenBank/DDBJ databases">
        <authorList>
            <person name="Rey-Velasco X."/>
        </authorList>
    </citation>
    <scope>NUCLEOTIDE SEQUENCE [LARGE SCALE GENOMIC DNA]</scope>
    <source>
        <strain evidence="3 4">W431</strain>
    </source>
</reference>
<dbReference type="Gene3D" id="3.20.20.450">
    <property type="entry name" value="EAL domain"/>
    <property type="match status" value="1"/>
</dbReference>
<dbReference type="InterPro" id="IPR000014">
    <property type="entry name" value="PAS"/>
</dbReference>
<dbReference type="InterPro" id="IPR035965">
    <property type="entry name" value="PAS-like_dom_sf"/>
</dbReference>
<dbReference type="Gene3D" id="3.30.450.20">
    <property type="entry name" value="PAS domain"/>
    <property type="match status" value="1"/>
</dbReference>
<feature type="domain" description="PAS" evidence="1">
    <location>
        <begin position="129"/>
        <end position="174"/>
    </location>
</feature>
<accession>A0ABU3A4U5</accession>
<dbReference type="PANTHER" id="PTHR33121">
    <property type="entry name" value="CYCLIC DI-GMP PHOSPHODIESTERASE PDEF"/>
    <property type="match status" value="1"/>
</dbReference>
<dbReference type="InterPro" id="IPR001633">
    <property type="entry name" value="EAL_dom"/>
</dbReference>
<dbReference type="CDD" id="cd00130">
    <property type="entry name" value="PAS"/>
    <property type="match status" value="1"/>
</dbReference>
<keyword evidence="4" id="KW-1185">Reference proteome</keyword>
<organism evidence="3 4">
    <name type="scientific">Thalassotalea castellviae</name>
    <dbReference type="NCBI Taxonomy" id="3075612"/>
    <lineage>
        <taxon>Bacteria</taxon>
        <taxon>Pseudomonadati</taxon>
        <taxon>Pseudomonadota</taxon>
        <taxon>Gammaproteobacteria</taxon>
        <taxon>Alteromonadales</taxon>
        <taxon>Colwelliaceae</taxon>
        <taxon>Thalassotalea</taxon>
    </lineage>
</organism>
<dbReference type="Gene3D" id="3.10.580.10">
    <property type="entry name" value="CBS-domain"/>
    <property type="match status" value="1"/>
</dbReference>
<dbReference type="SUPFAM" id="SSF141868">
    <property type="entry name" value="EAL domain-like"/>
    <property type="match status" value="1"/>
</dbReference>
<dbReference type="PANTHER" id="PTHR33121:SF79">
    <property type="entry name" value="CYCLIC DI-GMP PHOSPHODIESTERASE PDED-RELATED"/>
    <property type="match status" value="1"/>
</dbReference>
<dbReference type="RefSeq" id="WP_311584568.1">
    <property type="nucleotide sequence ID" value="NZ_JAVRIF010000012.1"/>
</dbReference>
<proteinExistence type="predicted"/>
<evidence type="ECO:0000259" key="1">
    <source>
        <dbReference type="PROSITE" id="PS50112"/>
    </source>
</evidence>
<dbReference type="InterPro" id="IPR050706">
    <property type="entry name" value="Cyclic-di-GMP_PDE-like"/>
</dbReference>
<name>A0ABU3A4U5_9GAMM</name>
<protein>
    <submittedName>
        <fullName evidence="3">EAL domain-containing protein</fullName>
    </submittedName>
</protein>
<dbReference type="Proteomes" id="UP001266357">
    <property type="component" value="Unassembled WGS sequence"/>
</dbReference>
<dbReference type="InterPro" id="IPR046342">
    <property type="entry name" value="CBS_dom_sf"/>
</dbReference>